<proteinExistence type="inferred from homology"/>
<dbReference type="Proteomes" id="UP000051324">
    <property type="component" value="Unassembled WGS sequence"/>
</dbReference>
<dbReference type="EMBL" id="AZFT01000004">
    <property type="protein sequence ID" value="KRL87324.1"/>
    <property type="molecule type" value="Genomic_DNA"/>
</dbReference>
<accession>A0A0R1U1T5</accession>
<evidence type="ECO:0000259" key="8">
    <source>
        <dbReference type="SMART" id="SM00062"/>
    </source>
</evidence>
<evidence type="ECO:0000256" key="5">
    <source>
        <dbReference type="ARBA" id="ARBA00055538"/>
    </source>
</evidence>
<dbReference type="PATRIC" id="fig|1423724.4.peg.1819"/>
<evidence type="ECO:0000256" key="4">
    <source>
        <dbReference type="ARBA" id="ARBA00022729"/>
    </source>
</evidence>
<keyword evidence="10" id="KW-1185">Reference proteome</keyword>
<dbReference type="FunFam" id="3.40.190.10:FF:000050">
    <property type="entry name" value="Sulfonate ABC transporter substrate-binding protein"/>
    <property type="match status" value="1"/>
</dbReference>
<dbReference type="Gene3D" id="3.40.190.10">
    <property type="entry name" value="Periplasmic binding protein-like II"/>
    <property type="match status" value="2"/>
</dbReference>
<evidence type="ECO:0000313" key="9">
    <source>
        <dbReference type="EMBL" id="KRL87324.1"/>
    </source>
</evidence>
<dbReference type="SMART" id="SM00062">
    <property type="entry name" value="PBPb"/>
    <property type="match status" value="1"/>
</dbReference>
<dbReference type="RefSeq" id="WP_025086989.1">
    <property type="nucleotide sequence ID" value="NZ_AZFT01000004.1"/>
</dbReference>
<evidence type="ECO:0000256" key="1">
    <source>
        <dbReference type="ARBA" id="ARBA00004418"/>
    </source>
</evidence>
<dbReference type="GO" id="GO:0042626">
    <property type="term" value="F:ATPase-coupled transmembrane transporter activity"/>
    <property type="evidence" value="ECO:0007669"/>
    <property type="project" value="InterPro"/>
</dbReference>
<evidence type="ECO:0000256" key="3">
    <source>
        <dbReference type="ARBA" id="ARBA00022448"/>
    </source>
</evidence>
<dbReference type="OrthoDB" id="286202at2"/>
<name>A0A0R1U1T5_9LACO</name>
<dbReference type="InterPro" id="IPR001638">
    <property type="entry name" value="Solute-binding_3/MltF_N"/>
</dbReference>
<keyword evidence="3" id="KW-0813">Transport</keyword>
<evidence type="ECO:0000313" key="10">
    <source>
        <dbReference type="Proteomes" id="UP000051324"/>
    </source>
</evidence>
<dbReference type="InterPro" id="IPR015168">
    <property type="entry name" value="SsuA/THI5"/>
</dbReference>
<dbReference type="STRING" id="1423724.FC32_GL001748"/>
<dbReference type="GO" id="GO:0016020">
    <property type="term" value="C:membrane"/>
    <property type="evidence" value="ECO:0007669"/>
    <property type="project" value="InterPro"/>
</dbReference>
<keyword evidence="7" id="KW-0812">Transmembrane</keyword>
<comment type="subcellular location">
    <subcellularLocation>
        <location evidence="1">Periplasm</location>
    </subcellularLocation>
</comment>
<feature type="transmembrane region" description="Helical" evidence="7">
    <location>
        <begin position="7"/>
        <end position="27"/>
    </location>
</feature>
<keyword evidence="7" id="KW-1133">Transmembrane helix</keyword>
<dbReference type="GO" id="GO:0042597">
    <property type="term" value="C:periplasmic space"/>
    <property type="evidence" value="ECO:0007669"/>
    <property type="project" value="UniProtKB-SubCell"/>
</dbReference>
<organism evidence="9 10">
    <name type="scientific">Ligilactobacillus apodemi DSM 16634 = JCM 16172</name>
    <dbReference type="NCBI Taxonomy" id="1423724"/>
    <lineage>
        <taxon>Bacteria</taxon>
        <taxon>Bacillati</taxon>
        <taxon>Bacillota</taxon>
        <taxon>Bacilli</taxon>
        <taxon>Lactobacillales</taxon>
        <taxon>Lactobacillaceae</taxon>
        <taxon>Ligilactobacillus</taxon>
    </lineage>
</organism>
<dbReference type="SUPFAM" id="SSF53850">
    <property type="entry name" value="Periplasmic binding protein-like II"/>
    <property type="match status" value="1"/>
</dbReference>
<comment type="caution">
    <text evidence="9">The sequence shown here is derived from an EMBL/GenBank/DDBJ whole genome shotgun (WGS) entry which is preliminary data.</text>
</comment>
<reference evidence="9 10" key="1">
    <citation type="journal article" date="2015" name="Genome Announc.">
        <title>Expanding the biotechnology potential of lactobacilli through comparative genomics of 213 strains and associated genera.</title>
        <authorList>
            <person name="Sun Z."/>
            <person name="Harris H.M."/>
            <person name="McCann A."/>
            <person name="Guo C."/>
            <person name="Argimon S."/>
            <person name="Zhang W."/>
            <person name="Yang X."/>
            <person name="Jeffery I.B."/>
            <person name="Cooney J.C."/>
            <person name="Kagawa T.F."/>
            <person name="Liu W."/>
            <person name="Song Y."/>
            <person name="Salvetti E."/>
            <person name="Wrobel A."/>
            <person name="Rasinkangas P."/>
            <person name="Parkhill J."/>
            <person name="Rea M.C."/>
            <person name="O'Sullivan O."/>
            <person name="Ritari J."/>
            <person name="Douillard F.P."/>
            <person name="Paul Ross R."/>
            <person name="Yang R."/>
            <person name="Briner A.E."/>
            <person name="Felis G.E."/>
            <person name="de Vos W.M."/>
            <person name="Barrangou R."/>
            <person name="Klaenhammer T.R."/>
            <person name="Caufield P.W."/>
            <person name="Cui Y."/>
            <person name="Zhang H."/>
            <person name="O'Toole P.W."/>
        </authorList>
    </citation>
    <scope>NUCLEOTIDE SEQUENCE [LARGE SCALE GENOMIC DNA]</scope>
    <source>
        <strain evidence="9 10">DSM 16634</strain>
    </source>
</reference>
<dbReference type="NCBIfam" id="TIGR01728">
    <property type="entry name" value="SsuA_fam"/>
    <property type="match status" value="1"/>
</dbReference>
<dbReference type="InterPro" id="IPR010067">
    <property type="entry name" value="ABC_SsuA_sub-bd"/>
</dbReference>
<feature type="domain" description="Solute-binding protein family 3/N-terminal" evidence="8">
    <location>
        <begin position="39"/>
        <end position="259"/>
    </location>
</feature>
<keyword evidence="7" id="KW-0472">Membrane</keyword>
<comment type="function">
    <text evidence="5">Part of a binding-protein-dependent transport system for aliphatic sulfonates. Putative binding protein.</text>
</comment>
<dbReference type="Pfam" id="PF09084">
    <property type="entry name" value="NMT1"/>
    <property type="match status" value="1"/>
</dbReference>
<evidence type="ECO:0000256" key="7">
    <source>
        <dbReference type="SAM" id="Phobius"/>
    </source>
</evidence>
<dbReference type="eggNOG" id="COG0715">
    <property type="taxonomic scope" value="Bacteria"/>
</dbReference>
<evidence type="ECO:0000256" key="6">
    <source>
        <dbReference type="ARBA" id="ARBA00070228"/>
    </source>
</evidence>
<gene>
    <name evidence="9" type="ORF">FC32_GL001748</name>
</gene>
<dbReference type="PANTHER" id="PTHR30024:SF42">
    <property type="entry name" value="ALIPHATIC SULFONATES-BINDING PROTEIN-RELATED"/>
    <property type="match status" value="1"/>
</dbReference>
<sequence>MAKSHQLRKIFIVVFLIGWLFIAYFGWKQTTDTSSKLTTITIGYQAGDEFDIAKTRGEFAKKMKKAGYKVKFKEFQNGSAEMQALATGAIDYARTGDTPPVTALASGTNLTYVGAGGSKEQGTGILVKTSSGINSLSDLAGKKIAYTQGTSSQYLLLKALQKAGLSTSDVELVSLDQSAAAVAYEKGKVDAWANWDPQTSRLELNGSKLLVNGSDISDNNRSYLVASTSFAKSNKKVSKLIIKYLNQDMQWVNKNQTKAIKMMAKSLKLSTSVVSKMVKRRTYSFGYMTKTAVQESQDIANLFYEQGVIKKKVNVKSHVQYLK</sequence>
<comment type="similarity">
    <text evidence="2">Belongs to the bacterial solute-binding protein SsuA/TauA family.</text>
</comment>
<protein>
    <recommendedName>
        <fullName evidence="6">Putative aliphatic sulfonates-binding protein</fullName>
    </recommendedName>
</protein>
<keyword evidence="4" id="KW-0732">Signal</keyword>
<evidence type="ECO:0000256" key="2">
    <source>
        <dbReference type="ARBA" id="ARBA00010742"/>
    </source>
</evidence>
<dbReference type="AlphaFoldDB" id="A0A0R1U1T5"/>
<dbReference type="PANTHER" id="PTHR30024">
    <property type="entry name" value="ALIPHATIC SULFONATES-BINDING PROTEIN-RELATED"/>
    <property type="match status" value="1"/>
</dbReference>